<name>A0A6J1DV94_MOMCH</name>
<gene>
    <name evidence="4" type="primary">LOC111024697</name>
</gene>
<keyword evidence="1" id="KW-0812">Transmembrane</keyword>
<proteinExistence type="predicted"/>
<keyword evidence="3" id="KW-1185">Reference proteome</keyword>
<keyword evidence="1" id="KW-0472">Membrane</keyword>
<feature type="domain" description="DUF4220" evidence="2">
    <location>
        <begin position="57"/>
        <end position="378"/>
    </location>
</feature>
<sequence length="678" mass="78240">MLSELVHEFLPRKISSLWSNYGIELLVLANLVFQIVLTFNGSRRRHTPGYRLSLSVWFAYLLAAKVATVVLGKLTTIDIGHTQRNTQTQIQTLLAPLMFMQIGNPDTITAYSIEDNQLGVRQVFSMVIQVAIMFYILIRSWTDFKTSFLYIPMSLAGIIKYGETSWALKSALSGNFGFTIADFFKYHEVASLFERLPQGDDELPQARLILRAYYRFCCLKPHLENWLYYPPADCDHKKLSIEDCEYEEVFKITDSELGFMYDALYTKAPVVYTRKGLVLRFISLISLIATICGFSVLFKDAFVYNVSIGLIHFALTTSVILEVYQILRLPFSDWAIVQMVRHYKTFPILRGLLQSLAPQSATWRRWSNTMGQFNLLDFCLQAKHRNYSRIKILRYWGLDMKLRKQLSLGQVEVHSKVKELVVKELREVEKIKEQEEFTKRGEWTIKRYQKELGLDEGSKLIQELATTISERPFDKSIFIWHITTNIFYDNPDYHDTTEGTKMHAIMNLSNYMMYLLVTRSHVLSTTTADIIFDHSCVKLGKFTRTGDRNSKKKACNDLLSYDGTSHAKNESQEPHISASDAEKVVVGNWNLLKDVNELANSLLTLTNEDKWKLIGSMWVEMLGYAASNCEMEYHSEHIRQGGELITHVWILIAHNVTKYCTYDYHVVGQDEETPATSH</sequence>
<dbReference type="Pfam" id="PF04578">
    <property type="entry name" value="DUF594"/>
    <property type="match status" value="1"/>
</dbReference>
<organism evidence="3 4">
    <name type="scientific">Momordica charantia</name>
    <name type="common">Bitter gourd</name>
    <name type="synonym">Balsam pear</name>
    <dbReference type="NCBI Taxonomy" id="3673"/>
    <lineage>
        <taxon>Eukaryota</taxon>
        <taxon>Viridiplantae</taxon>
        <taxon>Streptophyta</taxon>
        <taxon>Embryophyta</taxon>
        <taxon>Tracheophyta</taxon>
        <taxon>Spermatophyta</taxon>
        <taxon>Magnoliopsida</taxon>
        <taxon>eudicotyledons</taxon>
        <taxon>Gunneridae</taxon>
        <taxon>Pentapetalae</taxon>
        <taxon>rosids</taxon>
        <taxon>fabids</taxon>
        <taxon>Cucurbitales</taxon>
        <taxon>Cucurbitaceae</taxon>
        <taxon>Momordiceae</taxon>
        <taxon>Momordica</taxon>
    </lineage>
</organism>
<accession>A0A6J1DV94</accession>
<dbReference type="PANTHER" id="PTHR31325">
    <property type="entry name" value="OS01G0798800 PROTEIN-RELATED"/>
    <property type="match status" value="1"/>
</dbReference>
<feature type="transmembrane region" description="Helical" evidence="1">
    <location>
        <begin position="277"/>
        <end position="298"/>
    </location>
</feature>
<dbReference type="InterPro" id="IPR025315">
    <property type="entry name" value="DUF4220"/>
</dbReference>
<dbReference type="KEGG" id="mcha:111024697"/>
<protein>
    <submittedName>
        <fullName evidence="4">Uncharacterized protein LOC111024697</fullName>
    </submittedName>
</protein>
<dbReference type="GeneID" id="111024697"/>
<feature type="transmembrane region" description="Helical" evidence="1">
    <location>
        <begin position="52"/>
        <end position="71"/>
    </location>
</feature>
<dbReference type="Proteomes" id="UP000504603">
    <property type="component" value="Unplaced"/>
</dbReference>
<dbReference type="InterPro" id="IPR007658">
    <property type="entry name" value="DUF594"/>
</dbReference>
<dbReference type="RefSeq" id="XP_022158138.1">
    <property type="nucleotide sequence ID" value="XM_022302446.1"/>
</dbReference>
<evidence type="ECO:0000259" key="2">
    <source>
        <dbReference type="Pfam" id="PF13968"/>
    </source>
</evidence>
<feature type="transmembrane region" description="Helical" evidence="1">
    <location>
        <begin position="119"/>
        <end position="138"/>
    </location>
</feature>
<feature type="transmembrane region" description="Helical" evidence="1">
    <location>
        <begin position="20"/>
        <end position="40"/>
    </location>
</feature>
<dbReference type="OrthoDB" id="1689146at2759"/>
<reference evidence="4" key="1">
    <citation type="submission" date="2025-08" db="UniProtKB">
        <authorList>
            <consortium name="RefSeq"/>
        </authorList>
    </citation>
    <scope>IDENTIFICATION</scope>
    <source>
        <strain evidence="4">OHB3-1</strain>
    </source>
</reference>
<dbReference type="AlphaFoldDB" id="A0A6J1DV94"/>
<dbReference type="Pfam" id="PF13968">
    <property type="entry name" value="DUF4220"/>
    <property type="match status" value="1"/>
</dbReference>
<evidence type="ECO:0000313" key="3">
    <source>
        <dbReference type="Proteomes" id="UP000504603"/>
    </source>
</evidence>
<evidence type="ECO:0000313" key="4">
    <source>
        <dbReference type="RefSeq" id="XP_022158138.1"/>
    </source>
</evidence>
<keyword evidence="1" id="KW-1133">Transmembrane helix</keyword>
<evidence type="ECO:0000256" key="1">
    <source>
        <dbReference type="SAM" id="Phobius"/>
    </source>
</evidence>